<evidence type="ECO:0000256" key="1">
    <source>
        <dbReference type="SAM" id="SignalP"/>
    </source>
</evidence>
<sequence length="137" mass="14692">MRLFRPLPAVLILLCALALGACSSKEADTALITAPAVGDVYAAQLSEFSGYGFTDEDGKDIDPAYGLMKVVALEDSGVVVITENHALSSQTQSRKDLRGDMTDVVFDENERIAIAPADLRKAYDDGLIYAVRRPSAP</sequence>
<evidence type="ECO:0000313" key="2">
    <source>
        <dbReference type="EMBL" id="NYZ63474.1"/>
    </source>
</evidence>
<feature type="chain" id="PRO_5030897200" evidence="1">
    <location>
        <begin position="28"/>
        <end position="137"/>
    </location>
</feature>
<dbReference type="EMBL" id="JACCJZ010000019">
    <property type="protein sequence ID" value="NYZ63474.1"/>
    <property type="molecule type" value="Genomic_DNA"/>
</dbReference>
<reference evidence="2 3" key="1">
    <citation type="submission" date="2020-07" db="EMBL/GenBank/DDBJ databases">
        <title>isolation of Luteimonas sp. SJ-16.</title>
        <authorList>
            <person name="Huang X.-X."/>
            <person name="Xu L."/>
            <person name="Sun J.-Q."/>
        </authorList>
    </citation>
    <scope>NUCLEOTIDE SEQUENCE [LARGE SCALE GENOMIC DNA]</scope>
    <source>
        <strain evidence="2 3">SJ-16</strain>
    </source>
</reference>
<comment type="caution">
    <text evidence="2">The sequence shown here is derived from an EMBL/GenBank/DDBJ whole genome shotgun (WGS) entry which is preliminary data.</text>
</comment>
<accession>A0A7Z0QRF9</accession>
<name>A0A7Z0QRF9_9GAMM</name>
<dbReference type="AlphaFoldDB" id="A0A7Z0QRF9"/>
<keyword evidence="3" id="KW-1185">Reference proteome</keyword>
<protein>
    <submittedName>
        <fullName evidence="2">Uncharacterized protein</fullName>
    </submittedName>
</protein>
<dbReference type="RefSeq" id="WP_180545700.1">
    <property type="nucleotide sequence ID" value="NZ_JACCJZ010000019.1"/>
</dbReference>
<organism evidence="2 3">
    <name type="scientific">Luteimonas deserti</name>
    <dbReference type="NCBI Taxonomy" id="2752306"/>
    <lineage>
        <taxon>Bacteria</taxon>
        <taxon>Pseudomonadati</taxon>
        <taxon>Pseudomonadota</taxon>
        <taxon>Gammaproteobacteria</taxon>
        <taxon>Lysobacterales</taxon>
        <taxon>Lysobacteraceae</taxon>
        <taxon>Luteimonas</taxon>
    </lineage>
</organism>
<proteinExistence type="predicted"/>
<evidence type="ECO:0000313" key="3">
    <source>
        <dbReference type="Proteomes" id="UP000589896"/>
    </source>
</evidence>
<dbReference type="Proteomes" id="UP000589896">
    <property type="component" value="Unassembled WGS sequence"/>
</dbReference>
<feature type="signal peptide" evidence="1">
    <location>
        <begin position="1"/>
        <end position="27"/>
    </location>
</feature>
<gene>
    <name evidence="2" type="ORF">H0E82_12005</name>
</gene>
<dbReference type="PROSITE" id="PS51257">
    <property type="entry name" value="PROKAR_LIPOPROTEIN"/>
    <property type="match status" value="1"/>
</dbReference>
<keyword evidence="1" id="KW-0732">Signal</keyword>